<dbReference type="Proteomes" id="UP000027265">
    <property type="component" value="Unassembled WGS sequence"/>
</dbReference>
<feature type="region of interest" description="Disordered" evidence="1">
    <location>
        <begin position="208"/>
        <end position="241"/>
    </location>
</feature>
<dbReference type="OrthoDB" id="3258294at2759"/>
<feature type="transmembrane region" description="Helical" evidence="2">
    <location>
        <begin position="56"/>
        <end position="77"/>
    </location>
</feature>
<evidence type="ECO:0000313" key="4">
    <source>
        <dbReference type="Proteomes" id="UP000027265"/>
    </source>
</evidence>
<organism evidence="3 4">
    <name type="scientific">Jaapia argillacea MUCL 33604</name>
    <dbReference type="NCBI Taxonomy" id="933084"/>
    <lineage>
        <taxon>Eukaryota</taxon>
        <taxon>Fungi</taxon>
        <taxon>Dikarya</taxon>
        <taxon>Basidiomycota</taxon>
        <taxon>Agaricomycotina</taxon>
        <taxon>Agaricomycetes</taxon>
        <taxon>Agaricomycetidae</taxon>
        <taxon>Jaapiales</taxon>
        <taxon>Jaapiaceae</taxon>
        <taxon>Jaapia</taxon>
    </lineage>
</organism>
<keyword evidence="2" id="KW-0472">Membrane</keyword>
<gene>
    <name evidence="3" type="ORF">JAAARDRAFT_320923</name>
</gene>
<feature type="transmembrane region" description="Helical" evidence="2">
    <location>
        <begin position="124"/>
        <end position="148"/>
    </location>
</feature>
<dbReference type="AlphaFoldDB" id="A0A067PQL4"/>
<dbReference type="InParanoid" id="A0A067PQL4"/>
<keyword evidence="2" id="KW-0812">Transmembrane</keyword>
<evidence type="ECO:0000256" key="1">
    <source>
        <dbReference type="SAM" id="MobiDB-lite"/>
    </source>
</evidence>
<reference evidence="4" key="1">
    <citation type="journal article" date="2014" name="Proc. Natl. Acad. Sci. U.S.A.">
        <title>Extensive sampling of basidiomycete genomes demonstrates inadequacy of the white-rot/brown-rot paradigm for wood decay fungi.</title>
        <authorList>
            <person name="Riley R."/>
            <person name="Salamov A.A."/>
            <person name="Brown D.W."/>
            <person name="Nagy L.G."/>
            <person name="Floudas D."/>
            <person name="Held B.W."/>
            <person name="Levasseur A."/>
            <person name="Lombard V."/>
            <person name="Morin E."/>
            <person name="Otillar R."/>
            <person name="Lindquist E.A."/>
            <person name="Sun H."/>
            <person name="LaButti K.M."/>
            <person name="Schmutz J."/>
            <person name="Jabbour D."/>
            <person name="Luo H."/>
            <person name="Baker S.E."/>
            <person name="Pisabarro A.G."/>
            <person name="Walton J.D."/>
            <person name="Blanchette R.A."/>
            <person name="Henrissat B."/>
            <person name="Martin F."/>
            <person name="Cullen D."/>
            <person name="Hibbett D.S."/>
            <person name="Grigoriev I.V."/>
        </authorList>
    </citation>
    <scope>NUCLEOTIDE SEQUENCE [LARGE SCALE GENOMIC DNA]</scope>
    <source>
        <strain evidence="4">MUCL 33604</strain>
    </source>
</reference>
<dbReference type="HOGENOM" id="CLU_035509_15_3_1"/>
<protein>
    <submittedName>
        <fullName evidence="3">Uncharacterized protein</fullName>
    </submittedName>
</protein>
<sequence length="241" mass="27347">MGYHNTYLHCARYVLGSPLHGYTTWHFDRISSRVPASASKVVMQFRAYALYNRAKWVLALTFTVFIFQMATSLAVLAKYREDVAGTWISMMVFEGILLFLALYKTVLHLLRLNHPWTRNGAVEVLVRDSILYFLVMFSIECLAVIAWFTLPMAWIGILATLGVTATCTLGCRLILNIREVSYRHEQCVNTEEIEFQLRQLADGIHRGDFSSGVDPAEISARGRHDDGGYERGEEGSRQDVA</sequence>
<keyword evidence="4" id="KW-1185">Reference proteome</keyword>
<name>A0A067PQL4_9AGAM</name>
<evidence type="ECO:0000256" key="2">
    <source>
        <dbReference type="SAM" id="Phobius"/>
    </source>
</evidence>
<dbReference type="EMBL" id="KL197723">
    <property type="protein sequence ID" value="KDQ56105.1"/>
    <property type="molecule type" value="Genomic_DNA"/>
</dbReference>
<feature type="transmembrane region" description="Helical" evidence="2">
    <location>
        <begin position="83"/>
        <end position="103"/>
    </location>
</feature>
<evidence type="ECO:0000313" key="3">
    <source>
        <dbReference type="EMBL" id="KDQ56105.1"/>
    </source>
</evidence>
<keyword evidence="2" id="KW-1133">Transmembrane helix</keyword>
<proteinExistence type="predicted"/>
<feature type="transmembrane region" description="Helical" evidence="2">
    <location>
        <begin position="154"/>
        <end position="175"/>
    </location>
</feature>
<accession>A0A067PQL4</accession>
<feature type="compositionally biased region" description="Basic and acidic residues" evidence="1">
    <location>
        <begin position="220"/>
        <end position="241"/>
    </location>
</feature>